<keyword evidence="1" id="KW-0175">Coiled coil</keyword>
<dbReference type="PANTHER" id="PTHR45879:SF3">
    <property type="entry name" value="CYCLIC AMP RESPONSE ELEMENT-BINDING PROTEIN B"/>
    <property type="match status" value="1"/>
</dbReference>
<dbReference type="GO" id="GO:0000981">
    <property type="term" value="F:DNA-binding transcription factor activity, RNA polymerase II-specific"/>
    <property type="evidence" value="ECO:0007669"/>
    <property type="project" value="TreeGrafter"/>
</dbReference>
<feature type="region of interest" description="Disordered" evidence="2">
    <location>
        <begin position="296"/>
        <end position="326"/>
    </location>
</feature>
<organism evidence="3 4">
    <name type="scientific">Artemia franciscana</name>
    <name type="common">Brine shrimp</name>
    <name type="synonym">Artemia sanfranciscana</name>
    <dbReference type="NCBI Taxonomy" id="6661"/>
    <lineage>
        <taxon>Eukaryota</taxon>
        <taxon>Metazoa</taxon>
        <taxon>Ecdysozoa</taxon>
        <taxon>Arthropoda</taxon>
        <taxon>Crustacea</taxon>
        <taxon>Branchiopoda</taxon>
        <taxon>Anostraca</taxon>
        <taxon>Artemiidae</taxon>
        <taxon>Artemia</taxon>
    </lineage>
</organism>
<dbReference type="PANTHER" id="PTHR45879">
    <property type="entry name" value="CYCLIC AMP RESPONSE ELEMENT-BINDING PROTEIN B"/>
    <property type="match status" value="1"/>
</dbReference>
<dbReference type="Proteomes" id="UP001187531">
    <property type="component" value="Unassembled WGS sequence"/>
</dbReference>
<evidence type="ECO:0000256" key="2">
    <source>
        <dbReference type="SAM" id="MobiDB-lite"/>
    </source>
</evidence>
<name>A0AA88IA68_ARTSF</name>
<dbReference type="GO" id="GO:0005634">
    <property type="term" value="C:nucleus"/>
    <property type="evidence" value="ECO:0007669"/>
    <property type="project" value="InterPro"/>
</dbReference>
<proteinExistence type="predicted"/>
<dbReference type="GO" id="GO:0005667">
    <property type="term" value="C:transcription regulator complex"/>
    <property type="evidence" value="ECO:0007669"/>
    <property type="project" value="TreeGrafter"/>
</dbReference>
<keyword evidence="4" id="KW-1185">Reference proteome</keyword>
<sequence>MASAFELVKNSTKRYNTRASNSLLNLKFEYDFDIDVACETKDDALRRCGYEFSDLEDSDDEWKMPEEILEHELKPRKTSQIALEKRRKGKINRVSQKLFHIEEKKSSIVSSYGHKTEPDETEQNEPLTKRRNRICSNNTTRAGQIAKNYRERKKNYVEALRNRIEALEKENRMIMEEIIRFKFLAQTLNIEMASAFELVKNSTKRYNTRASNSLLNLKFEYDFDIDVACETKDDALRRCGYEFSDLEDSDDEWKMPEEISEHELKPRKTSQIALEKRRKGKINRVSQKLFHIEEKKSSTVSSYGHKTEPDETEQNEPLTKRRNRICSNNATRAGQIAKNYRERKKNYVEALRNRIEALEKENRMIMEEIIRFKFLAQG</sequence>
<evidence type="ECO:0008006" key="5">
    <source>
        <dbReference type="Google" id="ProtNLM"/>
    </source>
</evidence>
<evidence type="ECO:0000256" key="1">
    <source>
        <dbReference type="SAM" id="Coils"/>
    </source>
</evidence>
<protein>
    <recommendedName>
        <fullName evidence="5">BZIP domain-containing protein</fullName>
    </recommendedName>
</protein>
<feature type="coiled-coil region" evidence="1">
    <location>
        <begin position="341"/>
        <end position="368"/>
    </location>
</feature>
<dbReference type="Gene3D" id="1.20.5.170">
    <property type="match status" value="2"/>
</dbReference>
<reference evidence="3" key="1">
    <citation type="submission" date="2023-07" db="EMBL/GenBank/DDBJ databases">
        <title>Chromosome-level genome assembly of Artemia franciscana.</title>
        <authorList>
            <person name="Jo E."/>
        </authorList>
    </citation>
    <scope>NUCLEOTIDE SEQUENCE</scope>
    <source>
        <tissue evidence="3">Whole body</tissue>
    </source>
</reference>
<dbReference type="EMBL" id="JAVRJZ010000002">
    <property type="protein sequence ID" value="KAK2725453.1"/>
    <property type="molecule type" value="Genomic_DNA"/>
</dbReference>
<gene>
    <name evidence="3" type="ORF">QYM36_000068</name>
</gene>
<accession>A0AA88IA68</accession>
<evidence type="ECO:0000313" key="4">
    <source>
        <dbReference type="Proteomes" id="UP001187531"/>
    </source>
</evidence>
<evidence type="ECO:0000313" key="3">
    <source>
        <dbReference type="EMBL" id="KAK2725453.1"/>
    </source>
</evidence>
<dbReference type="AlphaFoldDB" id="A0AA88IA68"/>
<dbReference type="InterPro" id="IPR001630">
    <property type="entry name" value="Leuzip_CREB"/>
</dbReference>
<comment type="caution">
    <text evidence="3">The sequence shown here is derived from an EMBL/GenBank/DDBJ whole genome shotgun (WGS) entry which is preliminary data.</text>
</comment>
<dbReference type="GO" id="GO:0000978">
    <property type="term" value="F:RNA polymerase II cis-regulatory region sequence-specific DNA binding"/>
    <property type="evidence" value="ECO:0007669"/>
    <property type="project" value="TreeGrafter"/>
</dbReference>
<feature type="coiled-coil region" evidence="1">
    <location>
        <begin position="150"/>
        <end position="177"/>
    </location>
</feature>